<protein>
    <submittedName>
        <fullName evidence="2">Uncharacterized protein</fullName>
    </submittedName>
</protein>
<dbReference type="AlphaFoldDB" id="B3RA89"/>
<proteinExistence type="predicted"/>
<dbReference type="Proteomes" id="UP000001692">
    <property type="component" value="Chromosome 2"/>
</dbReference>
<dbReference type="KEGG" id="cti:RALTA_B1212"/>
<evidence type="ECO:0000313" key="2">
    <source>
        <dbReference type="EMBL" id="CAQ71814.1"/>
    </source>
</evidence>
<feature type="region of interest" description="Disordered" evidence="1">
    <location>
        <begin position="14"/>
        <end position="52"/>
    </location>
</feature>
<accession>B3RA89</accession>
<dbReference type="HOGENOM" id="CLU_2823900_0_0_4"/>
<gene>
    <name evidence="2" type="ordered locus">RALTA_B1212</name>
</gene>
<dbReference type="EMBL" id="CU633750">
    <property type="protein sequence ID" value="CAQ71814.1"/>
    <property type="molecule type" value="Genomic_DNA"/>
</dbReference>
<reference evidence="2 3" key="1">
    <citation type="journal article" date="2008" name="Genome Res.">
        <title>Genome sequence of the beta-rhizobium Cupriavidus taiwanensis and comparative genomics of rhizobia.</title>
        <authorList>
            <person name="Amadou C."/>
            <person name="Pascal G."/>
            <person name="Mangenot S."/>
            <person name="Glew M."/>
            <person name="Bontemps C."/>
            <person name="Capela D."/>
            <person name="Carrere S."/>
            <person name="Cruveiller S."/>
            <person name="Dossat C."/>
            <person name="Lajus A."/>
            <person name="Marchetti M."/>
            <person name="Poinsot V."/>
            <person name="Rouy Z."/>
            <person name="Servin B."/>
            <person name="Saad M."/>
            <person name="Schenowitz C."/>
            <person name="Barbe V."/>
            <person name="Batut J."/>
            <person name="Medigue C."/>
            <person name="Masson-Boivin C."/>
        </authorList>
    </citation>
    <scope>NUCLEOTIDE SEQUENCE [LARGE SCALE GENOMIC DNA]</scope>
    <source>
        <strain evidence="3">DSM 17343 / BCRC 17206 / CCUG 44338 / CIP 107171 / LMG 19424 / R1</strain>
    </source>
</reference>
<sequence>MTFHRDTLMHAITTVAPSPVSLPGAVRQAPQPGPNRAGKPRTPTEVLTDNSNDRPDVATIAVLGYN</sequence>
<organism evidence="2 3">
    <name type="scientific">Cupriavidus taiwanensis (strain DSM 17343 / BCRC 17206 / CCUG 44338 / CIP 107171 / LMG 19424 / R1)</name>
    <name type="common">Ralstonia taiwanensis (strain LMG 19424)</name>
    <dbReference type="NCBI Taxonomy" id="977880"/>
    <lineage>
        <taxon>Bacteria</taxon>
        <taxon>Pseudomonadati</taxon>
        <taxon>Pseudomonadota</taxon>
        <taxon>Betaproteobacteria</taxon>
        <taxon>Burkholderiales</taxon>
        <taxon>Burkholderiaceae</taxon>
        <taxon>Cupriavidus</taxon>
    </lineage>
</organism>
<evidence type="ECO:0000256" key="1">
    <source>
        <dbReference type="SAM" id="MobiDB-lite"/>
    </source>
</evidence>
<name>B3RA89_CUPTR</name>
<evidence type="ECO:0000313" key="3">
    <source>
        <dbReference type="Proteomes" id="UP000001692"/>
    </source>
</evidence>
<keyword evidence="3" id="KW-1185">Reference proteome</keyword>